<evidence type="ECO:0000313" key="2">
    <source>
        <dbReference type="Proteomes" id="UP001465755"/>
    </source>
</evidence>
<dbReference type="Proteomes" id="UP001465755">
    <property type="component" value="Unassembled WGS sequence"/>
</dbReference>
<protein>
    <submittedName>
        <fullName evidence="1">Uncharacterized protein</fullName>
    </submittedName>
</protein>
<evidence type="ECO:0000313" key="1">
    <source>
        <dbReference type="EMBL" id="KAK9811984.1"/>
    </source>
</evidence>
<dbReference type="AlphaFoldDB" id="A0AAW1PV12"/>
<keyword evidence="2" id="KW-1185">Reference proteome</keyword>
<comment type="caution">
    <text evidence="1">The sequence shown here is derived from an EMBL/GenBank/DDBJ whole genome shotgun (WGS) entry which is preliminary data.</text>
</comment>
<accession>A0AAW1PV12</accession>
<gene>
    <name evidence="1" type="ORF">WJX73_005713</name>
</gene>
<name>A0AAW1PV12_9CHLO</name>
<dbReference type="EMBL" id="JALJOQ010000010">
    <property type="protein sequence ID" value="KAK9811984.1"/>
    <property type="molecule type" value="Genomic_DNA"/>
</dbReference>
<organism evidence="1 2">
    <name type="scientific">Symbiochloris irregularis</name>
    <dbReference type="NCBI Taxonomy" id="706552"/>
    <lineage>
        <taxon>Eukaryota</taxon>
        <taxon>Viridiplantae</taxon>
        <taxon>Chlorophyta</taxon>
        <taxon>core chlorophytes</taxon>
        <taxon>Trebouxiophyceae</taxon>
        <taxon>Trebouxiales</taxon>
        <taxon>Trebouxiaceae</taxon>
        <taxon>Symbiochloris</taxon>
    </lineage>
</organism>
<sequence length="216" mass="23894">MQIIRAVGNSRQENSTADKWIVVGEAACLLRARGDDYRGELGKLEADLVHWQAQNPRQDSLQLHPLDLAKAQVCAIFVEGQTYEGIRENVTMHWQRADIKSKGIQLAADSDDGAKELAVSTQAMQVANEACNAYYDAVEAVKQSLAEHGQRQGFSAMWHTLKANMGLTDILVRRSGKECKAQRFTCRGFAGEEMEMTEWGLPCNAANREAAQLPVS</sequence>
<proteinExistence type="predicted"/>
<reference evidence="1 2" key="1">
    <citation type="journal article" date="2024" name="Nat. Commun.">
        <title>Phylogenomics reveals the evolutionary origins of lichenization in chlorophyte algae.</title>
        <authorList>
            <person name="Puginier C."/>
            <person name="Libourel C."/>
            <person name="Otte J."/>
            <person name="Skaloud P."/>
            <person name="Haon M."/>
            <person name="Grisel S."/>
            <person name="Petersen M."/>
            <person name="Berrin J.G."/>
            <person name="Delaux P.M."/>
            <person name="Dal Grande F."/>
            <person name="Keller J."/>
        </authorList>
    </citation>
    <scope>NUCLEOTIDE SEQUENCE [LARGE SCALE GENOMIC DNA]</scope>
    <source>
        <strain evidence="1 2">SAG 2036</strain>
    </source>
</reference>